<dbReference type="Proteomes" id="UP000270487">
    <property type="component" value="Chromosome"/>
</dbReference>
<name>A0A448SVL7_SERFO</name>
<evidence type="ECO:0000313" key="2">
    <source>
        <dbReference type="Proteomes" id="UP000270487"/>
    </source>
</evidence>
<dbReference type="AlphaFoldDB" id="A0A448SVL7"/>
<protein>
    <recommendedName>
        <fullName evidence="3">Lipoprotein</fullName>
    </recommendedName>
</protein>
<organism evidence="1 2">
    <name type="scientific">Serratia fonticola</name>
    <dbReference type="NCBI Taxonomy" id="47917"/>
    <lineage>
        <taxon>Bacteria</taxon>
        <taxon>Pseudomonadati</taxon>
        <taxon>Pseudomonadota</taxon>
        <taxon>Gammaproteobacteria</taxon>
        <taxon>Enterobacterales</taxon>
        <taxon>Yersiniaceae</taxon>
        <taxon>Serratia</taxon>
    </lineage>
</organism>
<sequence length="150" mass="17044">MKRFDIIIIATVFLASGCKNYIPYLYIDNLIEMSRIYCNENEFLQCERYQACMSKQYDKVKSKSPLLLSRAPSIISRNALSIGEVNSHINLISDSYGLLDPKKPDLNDLGLSIGVSYFIYAHNSCANIIGDKTYNIDNYMPLLKKELGVK</sequence>
<accession>A0A448SVL7</accession>
<reference evidence="1 2" key="1">
    <citation type="submission" date="2018-12" db="EMBL/GenBank/DDBJ databases">
        <authorList>
            <consortium name="Pathogen Informatics"/>
        </authorList>
    </citation>
    <scope>NUCLEOTIDE SEQUENCE [LARGE SCALE GENOMIC DNA]</scope>
    <source>
        <strain evidence="1 2">NCTC13193</strain>
    </source>
</reference>
<evidence type="ECO:0000313" key="1">
    <source>
        <dbReference type="EMBL" id="VEI71754.1"/>
    </source>
</evidence>
<dbReference type="PROSITE" id="PS51257">
    <property type="entry name" value="PROKAR_LIPOPROTEIN"/>
    <property type="match status" value="1"/>
</dbReference>
<evidence type="ECO:0008006" key="3">
    <source>
        <dbReference type="Google" id="ProtNLM"/>
    </source>
</evidence>
<dbReference type="EMBL" id="LR134492">
    <property type="protein sequence ID" value="VEI71754.1"/>
    <property type="molecule type" value="Genomic_DNA"/>
</dbReference>
<proteinExistence type="predicted"/>
<dbReference type="RefSeq" id="WP_141132416.1">
    <property type="nucleotide sequence ID" value="NZ_CAMFLQ010000017.1"/>
</dbReference>
<gene>
    <name evidence="1" type="ORF">NCTC13193_03448</name>
</gene>